<feature type="transmembrane region" description="Helical" evidence="3">
    <location>
        <begin position="67"/>
        <end position="85"/>
    </location>
</feature>
<dbReference type="EMBL" id="RBLJ01000003">
    <property type="protein sequence ID" value="RKS58235.1"/>
    <property type="molecule type" value="Genomic_DNA"/>
</dbReference>
<dbReference type="InterPro" id="IPR050882">
    <property type="entry name" value="Prepilin_peptidase/N-MTase"/>
</dbReference>
<evidence type="ECO:0000256" key="3">
    <source>
        <dbReference type="SAM" id="Phobius"/>
    </source>
</evidence>
<feature type="transmembrane region" description="Helical" evidence="3">
    <location>
        <begin position="97"/>
        <end position="114"/>
    </location>
</feature>
<proteinExistence type="inferred from homology"/>
<reference evidence="5 6" key="1">
    <citation type="submission" date="2018-10" db="EMBL/GenBank/DDBJ databases">
        <title>Genomic Encyclopedia of Archaeal and Bacterial Type Strains, Phase II (KMG-II): from individual species to whole genera.</title>
        <authorList>
            <person name="Goeker M."/>
        </authorList>
    </citation>
    <scope>NUCLEOTIDE SEQUENCE [LARGE SCALE GENOMIC DNA]</scope>
    <source>
        <strain evidence="5 6">DSM 15149</strain>
    </source>
</reference>
<dbReference type="RefSeq" id="WP_015835394.1">
    <property type="nucleotide sequence ID" value="NC_012962.1"/>
</dbReference>
<keyword evidence="3" id="KW-1133">Transmembrane helix</keyword>
<keyword evidence="3" id="KW-0472">Membrane</keyword>
<protein>
    <submittedName>
        <fullName evidence="5">Prepilin signal peptidase PulO-like enzyme (Type II secretory pathway)</fullName>
    </submittedName>
</protein>
<feature type="transmembrane region" description="Helical" evidence="3">
    <location>
        <begin position="6"/>
        <end position="29"/>
    </location>
</feature>
<evidence type="ECO:0000313" key="5">
    <source>
        <dbReference type="EMBL" id="RKS58235.1"/>
    </source>
</evidence>
<gene>
    <name evidence="5" type="ORF">BDD30_3093</name>
</gene>
<evidence type="ECO:0000313" key="6">
    <source>
        <dbReference type="Proteomes" id="UP000280955"/>
    </source>
</evidence>
<sequence length="224" mass="25516">MDFNINVFVLAVFTGIVAGIILNKMMSLFTEVIYGCEKISFGYFQVELTTLFITAFFMIYFPLGFHLYIVLIFIWMLIILSFIDVKIKLLPDIINYPLLWLGLLLNLNQTFVSIEQAVTGAIAGYLILWSLYWLFRIFCHKEGLGYGDFKLMAAISAWLGIGAIPLLMFLSSLFGVIGCLWMWRIRGNYQESVAFGPYIAISAIIMIYMNLKGIDGLSWMAPDN</sequence>
<name>A0ABX9SMH7_9GAMM</name>
<dbReference type="InterPro" id="IPR000045">
    <property type="entry name" value="Prepilin_IV_endopep_pep"/>
</dbReference>
<feature type="transmembrane region" description="Helical" evidence="3">
    <location>
        <begin position="151"/>
        <end position="183"/>
    </location>
</feature>
<feature type="transmembrane region" description="Helical" evidence="3">
    <location>
        <begin position="120"/>
        <end position="139"/>
    </location>
</feature>
<accession>A0ABX9SMH7</accession>
<evidence type="ECO:0000256" key="2">
    <source>
        <dbReference type="RuleBase" id="RU003793"/>
    </source>
</evidence>
<feature type="domain" description="Prepilin type IV endopeptidase peptidase" evidence="4">
    <location>
        <begin position="71"/>
        <end position="178"/>
    </location>
</feature>
<dbReference type="InterPro" id="IPR014032">
    <property type="entry name" value="Peptidase_A24A_bac"/>
</dbReference>
<organism evidence="5 6">
    <name type="scientific">Photorhabdus asymbiotica</name>
    <dbReference type="NCBI Taxonomy" id="291112"/>
    <lineage>
        <taxon>Bacteria</taxon>
        <taxon>Pseudomonadati</taxon>
        <taxon>Pseudomonadota</taxon>
        <taxon>Gammaproteobacteria</taxon>
        <taxon>Enterobacterales</taxon>
        <taxon>Morganellaceae</taxon>
        <taxon>Photorhabdus</taxon>
    </lineage>
</organism>
<comment type="caution">
    <text evidence="5">The sequence shown here is derived from an EMBL/GenBank/DDBJ whole genome shotgun (WGS) entry which is preliminary data.</text>
</comment>
<comment type="similarity">
    <text evidence="1 2">Belongs to the peptidase A24 family.</text>
</comment>
<dbReference type="PANTHER" id="PTHR30487">
    <property type="entry name" value="TYPE 4 PREPILIN-LIKE PROTEINS LEADER PEPTIDE-PROCESSING ENZYME"/>
    <property type="match status" value="1"/>
</dbReference>
<keyword evidence="6" id="KW-1185">Reference proteome</keyword>
<feature type="transmembrane region" description="Helical" evidence="3">
    <location>
        <begin position="41"/>
        <end position="61"/>
    </location>
</feature>
<dbReference type="Pfam" id="PF01478">
    <property type="entry name" value="Peptidase_A24"/>
    <property type="match status" value="1"/>
</dbReference>
<feature type="transmembrane region" description="Helical" evidence="3">
    <location>
        <begin position="195"/>
        <end position="211"/>
    </location>
</feature>
<evidence type="ECO:0000256" key="1">
    <source>
        <dbReference type="ARBA" id="ARBA00005801"/>
    </source>
</evidence>
<dbReference type="Proteomes" id="UP000280955">
    <property type="component" value="Unassembled WGS sequence"/>
</dbReference>
<dbReference type="Gene3D" id="1.20.120.1220">
    <property type="match status" value="1"/>
</dbReference>
<dbReference type="PANTHER" id="PTHR30487:SF0">
    <property type="entry name" value="PREPILIN LEADER PEPTIDASE_N-METHYLTRANSFERASE-RELATED"/>
    <property type="match status" value="1"/>
</dbReference>
<dbReference type="PRINTS" id="PR00864">
    <property type="entry name" value="PREPILNPTASE"/>
</dbReference>
<keyword evidence="3" id="KW-0812">Transmembrane</keyword>
<evidence type="ECO:0000259" key="4">
    <source>
        <dbReference type="Pfam" id="PF01478"/>
    </source>
</evidence>